<dbReference type="GO" id="GO:0097063">
    <property type="term" value="F:cadmium ion sensor activity"/>
    <property type="evidence" value="ECO:0007669"/>
    <property type="project" value="TreeGrafter"/>
</dbReference>
<feature type="domain" description="HTH arsR-type" evidence="1">
    <location>
        <begin position="2"/>
        <end position="97"/>
    </location>
</feature>
<protein>
    <submittedName>
        <fullName evidence="2">Transcriptional regulator</fullName>
    </submittedName>
</protein>
<dbReference type="AlphaFoldDB" id="A0A8J4E4N2"/>
<dbReference type="PANTHER" id="PTHR39168:SF2">
    <property type="entry name" value="HTH-TYPE TRANSCRIPTIONAL REGULATOR CMTR"/>
    <property type="match status" value="1"/>
</dbReference>
<dbReference type="NCBIfam" id="NF033788">
    <property type="entry name" value="HTH_metalloreg"/>
    <property type="match status" value="1"/>
</dbReference>
<name>A0A8J4E4N2_9ACTN</name>
<dbReference type="CDD" id="cd00090">
    <property type="entry name" value="HTH_ARSR"/>
    <property type="match status" value="1"/>
</dbReference>
<dbReference type="PRINTS" id="PR00778">
    <property type="entry name" value="HTHARSR"/>
</dbReference>
<keyword evidence="3" id="KW-1185">Reference proteome</keyword>
<proteinExistence type="predicted"/>
<dbReference type="GO" id="GO:0046686">
    <property type="term" value="P:response to cadmium ion"/>
    <property type="evidence" value="ECO:0007669"/>
    <property type="project" value="TreeGrafter"/>
</dbReference>
<dbReference type="PANTHER" id="PTHR39168">
    <property type="entry name" value="TRANSCRIPTIONAL REGULATOR-RELATED"/>
    <property type="match status" value="1"/>
</dbReference>
<dbReference type="InterPro" id="IPR036390">
    <property type="entry name" value="WH_DNA-bd_sf"/>
</dbReference>
<dbReference type="SMART" id="SM00418">
    <property type="entry name" value="HTH_ARSR"/>
    <property type="match status" value="1"/>
</dbReference>
<accession>A0A8J4E4N2</accession>
<dbReference type="GO" id="GO:0003700">
    <property type="term" value="F:DNA-binding transcription factor activity"/>
    <property type="evidence" value="ECO:0007669"/>
    <property type="project" value="InterPro"/>
</dbReference>
<reference evidence="2" key="1">
    <citation type="submission" date="2021-01" db="EMBL/GenBank/DDBJ databases">
        <title>Whole genome shotgun sequence of Virgisporangium aurantiacum NBRC 16421.</title>
        <authorList>
            <person name="Komaki H."/>
            <person name="Tamura T."/>
        </authorList>
    </citation>
    <scope>NUCLEOTIDE SEQUENCE</scope>
    <source>
        <strain evidence="2">NBRC 16421</strain>
    </source>
</reference>
<dbReference type="PROSITE" id="PS50987">
    <property type="entry name" value="HTH_ARSR_2"/>
    <property type="match status" value="1"/>
</dbReference>
<dbReference type="RefSeq" id="WP_204006041.1">
    <property type="nucleotide sequence ID" value="NZ_BOPG01000064.1"/>
</dbReference>
<dbReference type="Pfam" id="PF12840">
    <property type="entry name" value="HTH_20"/>
    <property type="match status" value="1"/>
</dbReference>
<dbReference type="Gene3D" id="1.10.10.10">
    <property type="entry name" value="Winged helix-like DNA-binding domain superfamily/Winged helix DNA-binding domain"/>
    <property type="match status" value="1"/>
</dbReference>
<evidence type="ECO:0000313" key="2">
    <source>
        <dbReference type="EMBL" id="GIJ61228.1"/>
    </source>
</evidence>
<dbReference type="SUPFAM" id="SSF46785">
    <property type="entry name" value="Winged helix' DNA-binding domain"/>
    <property type="match status" value="1"/>
</dbReference>
<sequence>MGNEPVLTRATQVARELADPLRLLVLQTLASEGPHTASRLAETLRVTGPRLGNHLARLRDAGLVDVEHTGRHAVYRLADADLGDVLTALLCYAGSDSGQESPRPPRDIVRTCYDHTAGLLGVRLFAWLVDRGALRAPDGRTDEVTLGRDPAALTEIGVDPSAITAGRRRLAVACLDRTHLLPHLGGELGRVILDTLIRDDVLRRGRGDRVLTVTPAGAGFLTALLPGLDLDVT</sequence>
<dbReference type="InterPro" id="IPR052543">
    <property type="entry name" value="HTH_Metal-responsive_Reg"/>
</dbReference>
<gene>
    <name evidence="2" type="ORF">Vau01_087440</name>
</gene>
<dbReference type="Proteomes" id="UP000612585">
    <property type="component" value="Unassembled WGS sequence"/>
</dbReference>
<dbReference type="GO" id="GO:0032791">
    <property type="term" value="F:lead ion binding"/>
    <property type="evidence" value="ECO:0007669"/>
    <property type="project" value="TreeGrafter"/>
</dbReference>
<organism evidence="2 3">
    <name type="scientific">Virgisporangium aurantiacum</name>
    <dbReference type="NCBI Taxonomy" id="175570"/>
    <lineage>
        <taxon>Bacteria</taxon>
        <taxon>Bacillati</taxon>
        <taxon>Actinomycetota</taxon>
        <taxon>Actinomycetes</taxon>
        <taxon>Micromonosporales</taxon>
        <taxon>Micromonosporaceae</taxon>
        <taxon>Virgisporangium</taxon>
    </lineage>
</organism>
<dbReference type="InterPro" id="IPR001845">
    <property type="entry name" value="HTH_ArsR_DNA-bd_dom"/>
</dbReference>
<dbReference type="GO" id="GO:0003677">
    <property type="term" value="F:DNA binding"/>
    <property type="evidence" value="ECO:0007669"/>
    <property type="project" value="TreeGrafter"/>
</dbReference>
<evidence type="ECO:0000259" key="1">
    <source>
        <dbReference type="PROSITE" id="PS50987"/>
    </source>
</evidence>
<dbReference type="EMBL" id="BOPG01000064">
    <property type="protein sequence ID" value="GIJ61228.1"/>
    <property type="molecule type" value="Genomic_DNA"/>
</dbReference>
<dbReference type="InterPro" id="IPR011991">
    <property type="entry name" value="ArsR-like_HTH"/>
</dbReference>
<dbReference type="InterPro" id="IPR036388">
    <property type="entry name" value="WH-like_DNA-bd_sf"/>
</dbReference>
<evidence type="ECO:0000313" key="3">
    <source>
        <dbReference type="Proteomes" id="UP000612585"/>
    </source>
</evidence>
<comment type="caution">
    <text evidence="2">The sequence shown here is derived from an EMBL/GenBank/DDBJ whole genome shotgun (WGS) entry which is preliminary data.</text>
</comment>
<dbReference type="GO" id="GO:0010288">
    <property type="term" value="P:response to lead ion"/>
    <property type="evidence" value="ECO:0007669"/>
    <property type="project" value="TreeGrafter"/>
</dbReference>